<protein>
    <submittedName>
        <fullName evidence="1">Uncharacterized protein</fullName>
    </submittedName>
</protein>
<proteinExistence type="predicted"/>
<dbReference type="Proteomes" id="UP001245285">
    <property type="component" value="Unassembled WGS sequence"/>
</dbReference>
<dbReference type="EMBL" id="JAVRHO010000003">
    <property type="protein sequence ID" value="MDT0645683.1"/>
    <property type="molecule type" value="Genomic_DNA"/>
</dbReference>
<keyword evidence="2" id="KW-1185">Reference proteome</keyword>
<gene>
    <name evidence="1" type="ORF">RM545_03180</name>
</gene>
<accession>A0ABU3CH60</accession>
<dbReference type="RefSeq" id="WP_311493868.1">
    <property type="nucleotide sequence ID" value="NZ_JAVRHO010000003.1"/>
</dbReference>
<evidence type="ECO:0000313" key="2">
    <source>
        <dbReference type="Proteomes" id="UP001245285"/>
    </source>
</evidence>
<reference evidence="1 2" key="1">
    <citation type="submission" date="2023-09" db="EMBL/GenBank/DDBJ databases">
        <authorList>
            <person name="Rey-Velasco X."/>
        </authorList>
    </citation>
    <scope>NUCLEOTIDE SEQUENCE [LARGE SCALE GENOMIC DNA]</scope>
    <source>
        <strain evidence="1 2">F260</strain>
    </source>
</reference>
<sequence length="68" mass="7990">MLIADFYLLWYEVTKEEEHLWMLLIKVLLDLKKSPLAEVVLITTKSGKKISSARKKRKESLLNRSQKS</sequence>
<organism evidence="1 2">
    <name type="scientific">Autumnicola lenta</name>
    <dbReference type="NCBI Taxonomy" id="3075593"/>
    <lineage>
        <taxon>Bacteria</taxon>
        <taxon>Pseudomonadati</taxon>
        <taxon>Bacteroidota</taxon>
        <taxon>Flavobacteriia</taxon>
        <taxon>Flavobacteriales</taxon>
        <taxon>Flavobacteriaceae</taxon>
        <taxon>Autumnicola</taxon>
    </lineage>
</organism>
<evidence type="ECO:0000313" key="1">
    <source>
        <dbReference type="EMBL" id="MDT0645683.1"/>
    </source>
</evidence>
<comment type="caution">
    <text evidence="1">The sequence shown here is derived from an EMBL/GenBank/DDBJ whole genome shotgun (WGS) entry which is preliminary data.</text>
</comment>
<name>A0ABU3CH60_9FLAO</name>